<dbReference type="InterPro" id="IPR025246">
    <property type="entry name" value="IS30-like_HTH"/>
</dbReference>
<dbReference type="GO" id="GO:0006310">
    <property type="term" value="P:DNA recombination"/>
    <property type="evidence" value="ECO:0007669"/>
    <property type="project" value="UniProtKB-KW"/>
</dbReference>
<dbReference type="InterPro" id="IPR036397">
    <property type="entry name" value="RNaseH_sf"/>
</dbReference>
<dbReference type="PANTHER" id="PTHR10948">
    <property type="entry name" value="TRANSPOSASE"/>
    <property type="match status" value="1"/>
</dbReference>
<dbReference type="PANTHER" id="PTHR10948:SF23">
    <property type="entry name" value="TRANSPOSASE INSI FOR INSERTION SEQUENCE ELEMENT IS30A-RELATED"/>
    <property type="match status" value="1"/>
</dbReference>
<keyword evidence="5" id="KW-1185">Reference proteome</keyword>
<dbReference type="Proteomes" id="UP000186808">
    <property type="component" value="Unassembled WGS sequence"/>
</dbReference>
<dbReference type="InterPro" id="IPR053392">
    <property type="entry name" value="Transposase_IS30-like"/>
</dbReference>
<dbReference type="InterPro" id="IPR012337">
    <property type="entry name" value="RNaseH-like_sf"/>
</dbReference>
<name>A0A377GKG8_9GAMM</name>
<dbReference type="GO" id="GO:0005829">
    <property type="term" value="C:cytosol"/>
    <property type="evidence" value="ECO:0007669"/>
    <property type="project" value="TreeGrafter"/>
</dbReference>
<dbReference type="GO" id="GO:0032196">
    <property type="term" value="P:transposition"/>
    <property type="evidence" value="ECO:0007669"/>
    <property type="project" value="TreeGrafter"/>
</dbReference>
<keyword evidence="1" id="KW-0233">DNA recombination</keyword>
<dbReference type="GO" id="GO:0015074">
    <property type="term" value="P:DNA integration"/>
    <property type="evidence" value="ECO:0007669"/>
    <property type="project" value="InterPro"/>
</dbReference>
<evidence type="ECO:0000259" key="2">
    <source>
        <dbReference type="PROSITE" id="PS50994"/>
    </source>
</evidence>
<feature type="domain" description="Integrase catalytic" evidence="2">
    <location>
        <begin position="162"/>
        <end position="323"/>
    </location>
</feature>
<dbReference type="InterPro" id="IPR009057">
    <property type="entry name" value="Homeodomain-like_sf"/>
</dbReference>
<dbReference type="EMBL" id="UGGV01000001">
    <property type="protein sequence ID" value="STO24832.1"/>
    <property type="molecule type" value="Genomic_DNA"/>
</dbReference>
<dbReference type="SUPFAM" id="SSF46689">
    <property type="entry name" value="Homeodomain-like"/>
    <property type="match status" value="1"/>
</dbReference>
<dbReference type="AlphaFoldDB" id="A0A377GKG8"/>
<dbReference type="SUPFAM" id="SSF53098">
    <property type="entry name" value="Ribonuclease H-like"/>
    <property type="match status" value="1"/>
</dbReference>
<dbReference type="STRING" id="464.Lgor_2416"/>
<dbReference type="Pfam" id="PF13936">
    <property type="entry name" value="HTH_38"/>
    <property type="match status" value="1"/>
</dbReference>
<gene>
    <name evidence="4" type="ORF">NCTC11401_01650</name>
    <name evidence="3" type="ORF">SAMN05421777_11360</name>
</gene>
<dbReference type="GO" id="GO:0003676">
    <property type="term" value="F:nucleic acid binding"/>
    <property type="evidence" value="ECO:0007669"/>
    <property type="project" value="InterPro"/>
</dbReference>
<reference evidence="4 6" key="2">
    <citation type="submission" date="2018-06" db="EMBL/GenBank/DDBJ databases">
        <authorList>
            <consortium name="Pathogen Informatics"/>
            <person name="Doyle S."/>
        </authorList>
    </citation>
    <scope>NUCLEOTIDE SEQUENCE [LARGE SCALE GENOMIC DNA]</scope>
    <source>
        <strain evidence="4 6">NCTC11401</strain>
    </source>
</reference>
<sequence length="327" mass="38281">MGYKHLNYLQRCQILAFWKAGYTQRSIAKEIGVHESTISRELKRNITFVRTRLGSWQYKPDYAQNNANQRHKNKNKFIKFTDYAKSFVREKLQQNWRPDQISGYAKKHNLFIISGKWIYQFILQDKNKRGKLYLHLRHQNKKYRKRYGSPKRQGPIKNRRFIDDRPVIVKEKKRIGDWEIDTIIGKQRKQAVVSIVERVSKKTILKKVETKTAAKVSEATIAGLKDFSGSVFTITADNGSELAYHENISKELNTDFYFAHPYSSWERGLNENTNGLVRQYLKKGSSFAGITDEYLALIADQLNNRPRRSLGYASPNEVFTKEISDMK</sequence>
<dbReference type="Proteomes" id="UP000254374">
    <property type="component" value="Unassembled WGS sequence"/>
</dbReference>
<dbReference type="Gene3D" id="1.10.10.60">
    <property type="entry name" value="Homeodomain-like"/>
    <property type="match status" value="1"/>
</dbReference>
<organism evidence="4 6">
    <name type="scientific">Fluoribacter gormanii</name>
    <dbReference type="NCBI Taxonomy" id="464"/>
    <lineage>
        <taxon>Bacteria</taxon>
        <taxon>Pseudomonadati</taxon>
        <taxon>Pseudomonadota</taxon>
        <taxon>Gammaproteobacteria</taxon>
        <taxon>Legionellales</taxon>
        <taxon>Legionellaceae</taxon>
        <taxon>Fluoribacter</taxon>
    </lineage>
</organism>
<accession>A0A377GKG8</accession>
<dbReference type="RefSeq" id="WP_058468875.1">
    <property type="nucleotide sequence ID" value="NZ_CAAAIX010000022.1"/>
</dbReference>
<evidence type="ECO:0000313" key="3">
    <source>
        <dbReference type="EMBL" id="SIR48548.1"/>
    </source>
</evidence>
<dbReference type="InterPro" id="IPR051917">
    <property type="entry name" value="Transposase-Integrase"/>
</dbReference>
<proteinExistence type="predicted"/>
<evidence type="ECO:0000256" key="1">
    <source>
        <dbReference type="ARBA" id="ARBA00023172"/>
    </source>
</evidence>
<evidence type="ECO:0000313" key="5">
    <source>
        <dbReference type="Proteomes" id="UP000186808"/>
    </source>
</evidence>
<dbReference type="GO" id="GO:0004803">
    <property type="term" value="F:transposase activity"/>
    <property type="evidence" value="ECO:0007669"/>
    <property type="project" value="TreeGrafter"/>
</dbReference>
<dbReference type="EMBL" id="FTNL01000013">
    <property type="protein sequence ID" value="SIR48548.1"/>
    <property type="molecule type" value="Genomic_DNA"/>
</dbReference>
<dbReference type="OrthoDB" id="9803231at2"/>
<evidence type="ECO:0000313" key="4">
    <source>
        <dbReference type="EMBL" id="STO24832.1"/>
    </source>
</evidence>
<dbReference type="InterPro" id="IPR001584">
    <property type="entry name" value="Integrase_cat-core"/>
</dbReference>
<evidence type="ECO:0000313" key="6">
    <source>
        <dbReference type="Proteomes" id="UP000254374"/>
    </source>
</evidence>
<reference evidence="3 5" key="1">
    <citation type="submission" date="2017-01" db="EMBL/GenBank/DDBJ databases">
        <authorList>
            <person name="Varghese N."/>
            <person name="Submissions S."/>
        </authorList>
    </citation>
    <scope>NUCLEOTIDE SEQUENCE [LARGE SCALE GENOMIC DNA]</scope>
    <source>
        <strain evidence="3 5">ATCC 33342</strain>
    </source>
</reference>
<protein>
    <submittedName>
        <fullName evidence="4">Transposase and inactivated derivatives, IS30 family</fullName>
    </submittedName>
</protein>
<dbReference type="Gene3D" id="3.30.420.10">
    <property type="entry name" value="Ribonuclease H-like superfamily/Ribonuclease H"/>
    <property type="match status" value="1"/>
</dbReference>
<dbReference type="NCBIfam" id="NF033563">
    <property type="entry name" value="transpos_IS30"/>
    <property type="match status" value="1"/>
</dbReference>
<dbReference type="PROSITE" id="PS50994">
    <property type="entry name" value="INTEGRASE"/>
    <property type="match status" value="1"/>
</dbReference>